<feature type="domain" description="RdRP-like PH" evidence="3">
    <location>
        <begin position="159"/>
        <end position="330"/>
    </location>
</feature>
<dbReference type="EMBL" id="JAUTXT010000007">
    <property type="protein sequence ID" value="KAK3677454.1"/>
    <property type="molecule type" value="Genomic_DNA"/>
</dbReference>
<dbReference type="PANTHER" id="PTHR23079">
    <property type="entry name" value="RNA-DEPENDENT RNA POLYMERASE"/>
    <property type="match status" value="1"/>
</dbReference>
<keyword evidence="1" id="KW-0694">RNA-binding</keyword>
<dbReference type="InterPro" id="IPR007855">
    <property type="entry name" value="RDRP"/>
</dbReference>
<comment type="similarity">
    <text evidence="1">Belongs to the RdRP family.</text>
</comment>
<accession>A0AAE1C438</accession>
<comment type="caution">
    <text evidence="4">The sequence shown here is derived from an EMBL/GenBank/DDBJ whole genome shotgun (WGS) entry which is preliminary data.</text>
</comment>
<feature type="domain" description="RDRP core" evidence="2">
    <location>
        <begin position="459"/>
        <end position="547"/>
    </location>
</feature>
<sequence>MEVFVRNVPSQATDKDLQRAFVGPLGECGTQDFHVDKIRDKPLAVLTLLDKSCGQQFLHIYGVPQNSRHNVRSTKSVRCSGRPLICALSRNAPHDYAIQSLAYEAARKPSNALVPLDASNALVPLNASNALVPLNLSNALVPINALVPATTQTENRTSRRFATRELQCGQWGYEGDRLVFTTHYKRTTNGSITFGSKEAILLLGDTNAQHVRIDLSYHHCDSVITGSTNDPTICIMLRSSPKFYDVHGQDVLTTGLAALVIGNTVARQKDIRKTRLSSIDDNHRKIAGVALVYRITLASRHEITTNRSLLSRSRHLISVISMPTKVHFPQETWARSKERLDLELADMGRFGNMPFKVRFQLDGLARNGRLSPRTILDLLPRVKTLLDRYSTGAVLTALMKLHKNMPNAGPGTDAEDLSVEGLTYMLMQYAMAYDPQAPDNVYELTKRHAHVELIHRVVITPAGAYLEGPGPEPTNRVLRQYAGQTDNFLRIIFQDEDGGNVHYDPRASNTLIFHKRFKGILDGTFNIAGLGFSFLGFSHSSMRNQSC</sequence>
<dbReference type="AlphaFoldDB" id="A0AAE1C438"/>
<dbReference type="GO" id="GO:0003723">
    <property type="term" value="F:RNA binding"/>
    <property type="evidence" value="ECO:0007669"/>
    <property type="project" value="UniProtKB-KW"/>
</dbReference>
<keyword evidence="1" id="KW-0696">RNA-directed RNA polymerase</keyword>
<evidence type="ECO:0000256" key="1">
    <source>
        <dbReference type="RuleBase" id="RU363098"/>
    </source>
</evidence>
<dbReference type="InterPro" id="IPR057503">
    <property type="entry name" value="PH_RdRP"/>
</dbReference>
<evidence type="ECO:0000313" key="5">
    <source>
        <dbReference type="Proteomes" id="UP001274830"/>
    </source>
</evidence>
<dbReference type="InterPro" id="IPR057596">
    <property type="entry name" value="RDRP_core"/>
</dbReference>
<reference evidence="4" key="1">
    <citation type="submission" date="2023-07" db="EMBL/GenBank/DDBJ databases">
        <title>Black Yeasts Isolated from many extreme environments.</title>
        <authorList>
            <person name="Coleine C."/>
            <person name="Stajich J.E."/>
            <person name="Selbmann L."/>
        </authorList>
    </citation>
    <scope>NUCLEOTIDE SEQUENCE</scope>
    <source>
        <strain evidence="4">CCFEE 5485</strain>
    </source>
</reference>
<dbReference type="Proteomes" id="UP001274830">
    <property type="component" value="Unassembled WGS sequence"/>
</dbReference>
<protein>
    <recommendedName>
        <fullName evidence="1">RNA-dependent RNA polymerase</fullName>
        <ecNumber evidence="1">2.7.7.48</ecNumber>
    </recommendedName>
</protein>
<gene>
    <name evidence="4" type="ORF">LTR78_002992</name>
</gene>
<dbReference type="GO" id="GO:0003968">
    <property type="term" value="F:RNA-directed RNA polymerase activity"/>
    <property type="evidence" value="ECO:0007669"/>
    <property type="project" value="UniProtKB-KW"/>
</dbReference>
<evidence type="ECO:0000313" key="4">
    <source>
        <dbReference type="EMBL" id="KAK3677454.1"/>
    </source>
</evidence>
<evidence type="ECO:0000259" key="3">
    <source>
        <dbReference type="Pfam" id="PF25358"/>
    </source>
</evidence>
<dbReference type="Pfam" id="PF05183">
    <property type="entry name" value="RdRP"/>
    <property type="match status" value="1"/>
</dbReference>
<dbReference type="EC" id="2.7.7.48" evidence="1"/>
<dbReference type="Pfam" id="PF25358">
    <property type="entry name" value="PH_fung_RdRP"/>
    <property type="match status" value="1"/>
</dbReference>
<organism evidence="4 5">
    <name type="scientific">Recurvomyces mirabilis</name>
    <dbReference type="NCBI Taxonomy" id="574656"/>
    <lineage>
        <taxon>Eukaryota</taxon>
        <taxon>Fungi</taxon>
        <taxon>Dikarya</taxon>
        <taxon>Ascomycota</taxon>
        <taxon>Pezizomycotina</taxon>
        <taxon>Dothideomycetes</taxon>
        <taxon>Dothideomycetidae</taxon>
        <taxon>Mycosphaerellales</taxon>
        <taxon>Teratosphaeriaceae</taxon>
        <taxon>Recurvomyces</taxon>
    </lineage>
</organism>
<comment type="catalytic activity">
    <reaction evidence="1">
        <text>RNA(n) + a ribonucleoside 5'-triphosphate = RNA(n+1) + diphosphate</text>
        <dbReference type="Rhea" id="RHEA:21248"/>
        <dbReference type="Rhea" id="RHEA-COMP:14527"/>
        <dbReference type="Rhea" id="RHEA-COMP:17342"/>
        <dbReference type="ChEBI" id="CHEBI:33019"/>
        <dbReference type="ChEBI" id="CHEBI:61557"/>
        <dbReference type="ChEBI" id="CHEBI:140395"/>
        <dbReference type="EC" id="2.7.7.48"/>
    </reaction>
</comment>
<keyword evidence="1" id="KW-0548">Nucleotidyltransferase</keyword>
<proteinExistence type="inferred from homology"/>
<evidence type="ECO:0000259" key="2">
    <source>
        <dbReference type="Pfam" id="PF05183"/>
    </source>
</evidence>
<dbReference type="GO" id="GO:0030422">
    <property type="term" value="P:siRNA processing"/>
    <property type="evidence" value="ECO:0007669"/>
    <property type="project" value="TreeGrafter"/>
</dbReference>
<name>A0AAE1C438_9PEZI</name>
<keyword evidence="1" id="KW-0808">Transferase</keyword>
<keyword evidence="5" id="KW-1185">Reference proteome</keyword>
<dbReference type="GO" id="GO:0031380">
    <property type="term" value="C:nuclear RNA-directed RNA polymerase complex"/>
    <property type="evidence" value="ECO:0007669"/>
    <property type="project" value="TreeGrafter"/>
</dbReference>
<dbReference type="PANTHER" id="PTHR23079:SF17">
    <property type="entry name" value="RNA-DEPENDENT RNA POLYMERASE"/>
    <property type="match status" value="1"/>
</dbReference>